<comment type="caution">
    <text evidence="1">The sequence shown here is derived from an EMBL/GenBank/DDBJ whole genome shotgun (WGS) entry which is preliminary data.</text>
</comment>
<dbReference type="RefSeq" id="WP_149841299.1">
    <property type="nucleotide sequence ID" value="NZ_VUOC01000004.1"/>
</dbReference>
<dbReference type="PANTHER" id="PTHR41260">
    <property type="entry name" value="PROTEIN ECSC"/>
    <property type="match status" value="1"/>
</dbReference>
<sequence>MELYEQEIRKELHRWQRKMQRDPSLPNRLTKRLQDRINRIIPEKVHQAFTAAIKQMTRGVLFGAGFISPEPQPVTDLLLTEARVKDRIGFYKTTAATEGAITGAGGILLGLADFPLFLSIKMKMLFDIAALYGFDVKSYQERLFLLYIFQITFSSQQLRNKTYPLLANWDQYRQDLPMDMHAFDWRRFQQEYRDYIDIAKLLQLMPGIGAVVGAYANHRLTDKLGRSAMNAYRMRILKV</sequence>
<dbReference type="Pfam" id="PF12787">
    <property type="entry name" value="EcsC"/>
    <property type="match status" value="1"/>
</dbReference>
<keyword evidence="2" id="KW-1185">Reference proteome</keyword>
<proteinExistence type="predicted"/>
<protein>
    <submittedName>
        <fullName evidence="1">EcsC family protein</fullName>
    </submittedName>
</protein>
<gene>
    <name evidence="1" type="ORF">F0L74_28545</name>
</gene>
<organism evidence="1 2">
    <name type="scientific">Chitinophaga agrisoli</name>
    <dbReference type="NCBI Taxonomy" id="2607653"/>
    <lineage>
        <taxon>Bacteria</taxon>
        <taxon>Pseudomonadati</taxon>
        <taxon>Bacteroidota</taxon>
        <taxon>Chitinophagia</taxon>
        <taxon>Chitinophagales</taxon>
        <taxon>Chitinophagaceae</taxon>
        <taxon>Chitinophaga</taxon>
    </lineage>
</organism>
<reference evidence="1 2" key="1">
    <citation type="submission" date="2019-09" db="EMBL/GenBank/DDBJ databases">
        <title>Chitinophaga ginsengihumi sp. nov., isolated from soil of ginseng rhizosphere.</title>
        <authorList>
            <person name="Lee J."/>
        </authorList>
    </citation>
    <scope>NUCLEOTIDE SEQUENCE [LARGE SCALE GENOMIC DNA]</scope>
    <source>
        <strain evidence="1 2">BN140078</strain>
    </source>
</reference>
<evidence type="ECO:0000313" key="1">
    <source>
        <dbReference type="EMBL" id="KAA2240121.1"/>
    </source>
</evidence>
<name>A0A5B2VM61_9BACT</name>
<dbReference type="AlphaFoldDB" id="A0A5B2VM61"/>
<evidence type="ECO:0000313" key="2">
    <source>
        <dbReference type="Proteomes" id="UP000324611"/>
    </source>
</evidence>
<dbReference type="PANTHER" id="PTHR41260:SF1">
    <property type="entry name" value="PROTEIN ECSC"/>
    <property type="match status" value="1"/>
</dbReference>
<accession>A0A5B2VM61</accession>
<dbReference type="InterPro" id="IPR024787">
    <property type="entry name" value="EcsC"/>
</dbReference>
<reference evidence="1 2" key="2">
    <citation type="submission" date="2019-09" db="EMBL/GenBank/DDBJ databases">
        <authorList>
            <person name="Jin C."/>
        </authorList>
    </citation>
    <scope>NUCLEOTIDE SEQUENCE [LARGE SCALE GENOMIC DNA]</scope>
    <source>
        <strain evidence="1 2">BN140078</strain>
    </source>
</reference>
<dbReference type="EMBL" id="VUOC01000004">
    <property type="protein sequence ID" value="KAA2240121.1"/>
    <property type="molecule type" value="Genomic_DNA"/>
</dbReference>
<dbReference type="Proteomes" id="UP000324611">
    <property type="component" value="Unassembled WGS sequence"/>
</dbReference>